<name>A0A285PCZ4_9HYPH</name>
<dbReference type="EMBL" id="OBEL01000002">
    <property type="protein sequence ID" value="SNZ19624.1"/>
    <property type="molecule type" value="Genomic_DNA"/>
</dbReference>
<organism evidence="1 2">
    <name type="scientific">Cohaesibacter gelatinilyticus</name>
    <dbReference type="NCBI Taxonomy" id="372072"/>
    <lineage>
        <taxon>Bacteria</taxon>
        <taxon>Pseudomonadati</taxon>
        <taxon>Pseudomonadota</taxon>
        <taxon>Alphaproteobacteria</taxon>
        <taxon>Hyphomicrobiales</taxon>
        <taxon>Cohaesibacteraceae</taxon>
    </lineage>
</organism>
<evidence type="ECO:0000313" key="2">
    <source>
        <dbReference type="Proteomes" id="UP000219439"/>
    </source>
</evidence>
<accession>A0A285PCZ4</accession>
<dbReference type="Proteomes" id="UP000219439">
    <property type="component" value="Unassembled WGS sequence"/>
</dbReference>
<keyword evidence="2" id="KW-1185">Reference proteome</keyword>
<proteinExistence type="predicted"/>
<gene>
    <name evidence="1" type="ORF">SAMN06265368_2714</name>
</gene>
<dbReference type="AlphaFoldDB" id="A0A285PCZ4"/>
<sequence>MSKDVRGLSIADCVWILCDPFDIGIGKRSPEYRVPFSVLKHFPQLLNRE</sequence>
<protein>
    <submittedName>
        <fullName evidence="1">Uncharacterized protein</fullName>
    </submittedName>
</protein>
<reference evidence="1 2" key="1">
    <citation type="submission" date="2017-09" db="EMBL/GenBank/DDBJ databases">
        <authorList>
            <person name="Ehlers B."/>
            <person name="Leendertz F.H."/>
        </authorList>
    </citation>
    <scope>NUCLEOTIDE SEQUENCE [LARGE SCALE GENOMIC DNA]</scope>
    <source>
        <strain evidence="1 2">DSM 18289</strain>
    </source>
</reference>
<evidence type="ECO:0000313" key="1">
    <source>
        <dbReference type="EMBL" id="SNZ19624.1"/>
    </source>
</evidence>